<reference evidence="1 2" key="1">
    <citation type="submission" date="2019-02" db="EMBL/GenBank/DDBJ databases">
        <title>Deep-cultivation of Planctomycetes and their phenomic and genomic characterization uncovers novel biology.</title>
        <authorList>
            <person name="Wiegand S."/>
            <person name="Jogler M."/>
            <person name="Boedeker C."/>
            <person name="Pinto D."/>
            <person name="Vollmers J."/>
            <person name="Rivas-Marin E."/>
            <person name="Kohn T."/>
            <person name="Peeters S.H."/>
            <person name="Heuer A."/>
            <person name="Rast P."/>
            <person name="Oberbeckmann S."/>
            <person name="Bunk B."/>
            <person name="Jeske O."/>
            <person name="Meyerdierks A."/>
            <person name="Storesund J.E."/>
            <person name="Kallscheuer N."/>
            <person name="Luecker S."/>
            <person name="Lage O.M."/>
            <person name="Pohl T."/>
            <person name="Merkel B.J."/>
            <person name="Hornburger P."/>
            <person name="Mueller R.-W."/>
            <person name="Bruemmer F."/>
            <person name="Labrenz M."/>
            <person name="Spormann A.M."/>
            <person name="Op Den Camp H."/>
            <person name="Overmann J."/>
            <person name="Amann R."/>
            <person name="Jetten M.S.M."/>
            <person name="Mascher T."/>
            <person name="Medema M.H."/>
            <person name="Devos D.P."/>
            <person name="Kaster A.-K."/>
            <person name="Ovreas L."/>
            <person name="Rohde M."/>
            <person name="Galperin M.Y."/>
            <person name="Jogler C."/>
        </authorList>
    </citation>
    <scope>NUCLEOTIDE SEQUENCE [LARGE SCALE GENOMIC DNA]</scope>
    <source>
        <strain evidence="1 2">Pan54</strain>
    </source>
</reference>
<accession>A0A5C5XJJ2</accession>
<dbReference type="SUPFAM" id="SSF53448">
    <property type="entry name" value="Nucleotide-diphospho-sugar transferases"/>
    <property type="match status" value="1"/>
</dbReference>
<dbReference type="InterPro" id="IPR029044">
    <property type="entry name" value="Nucleotide-diphossugar_trans"/>
</dbReference>
<proteinExistence type="predicted"/>
<dbReference type="AlphaFoldDB" id="A0A5C5XJJ2"/>
<evidence type="ECO:0000313" key="2">
    <source>
        <dbReference type="Proteomes" id="UP000316095"/>
    </source>
</evidence>
<protein>
    <submittedName>
        <fullName evidence="1">Uncharacterized protein</fullName>
    </submittedName>
</protein>
<dbReference type="EMBL" id="SJPG01000001">
    <property type="protein sequence ID" value="TWT62898.1"/>
    <property type="molecule type" value="Genomic_DNA"/>
</dbReference>
<dbReference type="Proteomes" id="UP000316095">
    <property type="component" value="Unassembled WGS sequence"/>
</dbReference>
<organism evidence="1 2">
    <name type="scientific">Rubinisphaera italica</name>
    <dbReference type="NCBI Taxonomy" id="2527969"/>
    <lineage>
        <taxon>Bacteria</taxon>
        <taxon>Pseudomonadati</taxon>
        <taxon>Planctomycetota</taxon>
        <taxon>Planctomycetia</taxon>
        <taxon>Planctomycetales</taxon>
        <taxon>Planctomycetaceae</taxon>
        <taxon>Rubinisphaera</taxon>
    </lineage>
</organism>
<evidence type="ECO:0000313" key="1">
    <source>
        <dbReference type="EMBL" id="TWT62898.1"/>
    </source>
</evidence>
<keyword evidence="2" id="KW-1185">Reference proteome</keyword>
<sequence>MLGLVTCYFNPCRYQNIRDNYFRFRKGLNQPITTVELSFDDHFEIEDAIRIRGQAENLLWQKERLLNIGIQSLPSAVDKVAWLDADILFLNSEWFRLTEQALDETPVVQMAEQILQLDEAGGLIQRQESLGSGWTSGKMARPRHPWFHTGFAWACRRDFLPESGLYDQDVIGGADAAMALSWVGRGAERMNRERATQGMLDAFGNWEQSFAEQSHGNLGCIRGDLCHFWHGKKSGRMYVERMDWLKADNFDPATDIEKDSTGLWRWCSEKPEMHRQVAAYFSRRNEDEYLQREQSGSILKPVWLKKTKENTIGCSACEEGLRRRKEQEKTEQRTRNVTKWSVGVTTAPREQPTLERSLISLAEAGFESPRLFVEPGTEIPGSHSKLSSE</sequence>
<comment type="caution">
    <text evidence="1">The sequence shown here is derived from an EMBL/GenBank/DDBJ whole genome shotgun (WGS) entry which is preliminary data.</text>
</comment>
<dbReference type="OrthoDB" id="7593663at2"/>
<gene>
    <name evidence="1" type="ORF">Pan54_36450</name>
</gene>
<dbReference type="RefSeq" id="WP_146504704.1">
    <property type="nucleotide sequence ID" value="NZ_SJPG01000001.1"/>
</dbReference>
<name>A0A5C5XJJ2_9PLAN</name>